<dbReference type="FunFam" id="1.10.630.10:FF:000006">
    <property type="entry name" value="Cytochrome P450 302a1, mitochondrial"/>
    <property type="match status" value="1"/>
</dbReference>
<keyword evidence="7" id="KW-0503">Monooxygenase</keyword>
<evidence type="ECO:0000256" key="8">
    <source>
        <dbReference type="PIRSR" id="PIRSR602401-1"/>
    </source>
</evidence>
<evidence type="ECO:0000313" key="11">
    <source>
        <dbReference type="Proteomes" id="UP001562425"/>
    </source>
</evidence>
<dbReference type="CDD" id="cd11054">
    <property type="entry name" value="CYP24A1-like"/>
    <property type="match status" value="1"/>
</dbReference>
<evidence type="ECO:0008006" key="12">
    <source>
        <dbReference type="Google" id="ProtNLM"/>
    </source>
</evidence>
<dbReference type="PRINTS" id="PR00463">
    <property type="entry name" value="EP450I"/>
</dbReference>
<evidence type="ECO:0000256" key="4">
    <source>
        <dbReference type="ARBA" id="ARBA00022723"/>
    </source>
</evidence>
<keyword evidence="4 8" id="KW-0479">Metal-binding</keyword>
<dbReference type="PRINTS" id="PR00385">
    <property type="entry name" value="P450"/>
</dbReference>
<evidence type="ECO:0000256" key="7">
    <source>
        <dbReference type="ARBA" id="ARBA00023033"/>
    </source>
</evidence>
<evidence type="ECO:0000256" key="6">
    <source>
        <dbReference type="ARBA" id="ARBA00023004"/>
    </source>
</evidence>
<name>A0ABD1CJN0_CULPP</name>
<dbReference type="Proteomes" id="UP001562425">
    <property type="component" value="Unassembled WGS sequence"/>
</dbReference>
<dbReference type="PANTHER" id="PTHR24279">
    <property type="entry name" value="CYTOCHROME P450"/>
    <property type="match status" value="1"/>
</dbReference>
<organism evidence="10 11">
    <name type="scientific">Culex pipiens pipiens</name>
    <name type="common">Northern house mosquito</name>
    <dbReference type="NCBI Taxonomy" id="38569"/>
    <lineage>
        <taxon>Eukaryota</taxon>
        <taxon>Metazoa</taxon>
        <taxon>Ecdysozoa</taxon>
        <taxon>Arthropoda</taxon>
        <taxon>Hexapoda</taxon>
        <taxon>Insecta</taxon>
        <taxon>Pterygota</taxon>
        <taxon>Neoptera</taxon>
        <taxon>Endopterygota</taxon>
        <taxon>Diptera</taxon>
        <taxon>Nematocera</taxon>
        <taxon>Culicoidea</taxon>
        <taxon>Culicidae</taxon>
        <taxon>Culicinae</taxon>
        <taxon>Culicini</taxon>
        <taxon>Culex</taxon>
        <taxon>Culex</taxon>
    </lineage>
</organism>
<evidence type="ECO:0000256" key="9">
    <source>
        <dbReference type="SAM" id="MobiDB-lite"/>
    </source>
</evidence>
<dbReference type="SUPFAM" id="SSF48264">
    <property type="entry name" value="Cytochrome P450"/>
    <property type="match status" value="1"/>
</dbReference>
<keyword evidence="6 8" id="KW-0408">Iron</keyword>
<dbReference type="EMBL" id="JBEHCU010011551">
    <property type="protein sequence ID" value="KAL1376595.1"/>
    <property type="molecule type" value="Genomic_DNA"/>
</dbReference>
<protein>
    <recommendedName>
        <fullName evidence="12">Cytochrome P450</fullName>
    </recommendedName>
</protein>
<dbReference type="PROSITE" id="PS00086">
    <property type="entry name" value="CYTOCHROME_P450"/>
    <property type="match status" value="1"/>
</dbReference>
<sequence length="716" mass="79830">MALKKFAVLTPHEKKPSPEIIIEYTQPYPPVAQDRPYPSPADPPTHYGEPSTTLPPPTTTLPPPVVTTTEAPITNPPYVPHETYGIPTIPPPVVPHDTYGVPTLPPIHVQPTEYPEPEPAELTTQQPLEDCAPTKLQANLYQLETSFGGDATGQVHLYPAVPLTHTGNDVVTTWYTGVVPVDTTQIQVEDPKPQFLGTPLEKVVETAQQQQLPAYVPGLTVPSVGNGVAGDGGGVIWAAAPSKQVYPAAQYGPPGKYSFDALHESGADKYARWGPIVRETMVPGQDTVWLYDPDDIATILNDKTPGIYPSRRSHTALAKYRKDRPNVYRTAGLLPTNGIDWWKIRSELQKGLSSPQSVRNFLPLTDQVTKEFVASVKQTESKDSVPDFMPGISRLNLELICLLAFDVRLDSFSEAELRPDSVSSRLMNAAEATNESILPTDQGFQLWRFFETRAYRKLRKSQEFMEKTAIDLVSQKLLYFDEDRQKLASGRHKSRSLLEEYLRNPALDLHDIIGMAADLLLAGVHTSAFTTSFVLYHLCHNPEAQEKLFREACKILPDPWENCVEAAALNSEASYCRAVLKESLRLNPISVGVGRILNKDATLGGYHVPKGTVVVTQNMIASRQAKYFTNPGQFVPERWMRDSREQVNPYLVLPFGHGMRACIARRMAEQNILVLLLRLIRSFEIEWAGRVPMDVETKLINQPDQPIRIKFRARKA</sequence>
<dbReference type="InterPro" id="IPR017972">
    <property type="entry name" value="Cyt_P450_CS"/>
</dbReference>
<feature type="region of interest" description="Disordered" evidence="9">
    <location>
        <begin position="26"/>
        <end position="63"/>
    </location>
</feature>
<comment type="similarity">
    <text evidence="2">Belongs to the cytochrome P450 family.</text>
</comment>
<keyword evidence="3 8" id="KW-0349">Heme</keyword>
<evidence type="ECO:0000256" key="5">
    <source>
        <dbReference type="ARBA" id="ARBA00023002"/>
    </source>
</evidence>
<dbReference type="Pfam" id="PF00067">
    <property type="entry name" value="p450"/>
    <property type="match status" value="1"/>
</dbReference>
<evidence type="ECO:0000313" key="10">
    <source>
        <dbReference type="EMBL" id="KAL1376595.1"/>
    </source>
</evidence>
<accession>A0ABD1CJN0</accession>
<dbReference type="Gene3D" id="1.10.630.10">
    <property type="entry name" value="Cytochrome P450"/>
    <property type="match status" value="1"/>
</dbReference>
<gene>
    <name evidence="10" type="ORF">pipiens_016812</name>
</gene>
<dbReference type="PANTHER" id="PTHR24279:SF120">
    <property type="entry name" value="CYTOCHROME P450"/>
    <property type="match status" value="1"/>
</dbReference>
<dbReference type="GO" id="GO:0046872">
    <property type="term" value="F:metal ion binding"/>
    <property type="evidence" value="ECO:0007669"/>
    <property type="project" value="UniProtKB-KW"/>
</dbReference>
<feature type="binding site" description="axial binding residue" evidence="8">
    <location>
        <position position="662"/>
    </location>
    <ligand>
        <name>heme</name>
        <dbReference type="ChEBI" id="CHEBI:30413"/>
    </ligand>
    <ligandPart>
        <name>Fe</name>
        <dbReference type="ChEBI" id="CHEBI:18248"/>
    </ligandPart>
</feature>
<evidence type="ECO:0000256" key="1">
    <source>
        <dbReference type="ARBA" id="ARBA00001971"/>
    </source>
</evidence>
<reference evidence="10 11" key="1">
    <citation type="submission" date="2024-05" db="EMBL/GenBank/DDBJ databases">
        <title>Culex pipiens pipiens assembly and annotation.</title>
        <authorList>
            <person name="Alout H."/>
            <person name="Durand T."/>
        </authorList>
    </citation>
    <scope>NUCLEOTIDE SEQUENCE [LARGE SCALE GENOMIC DNA]</scope>
    <source>
        <strain evidence="10">HA-2024</strain>
        <tissue evidence="10">Whole body</tissue>
    </source>
</reference>
<dbReference type="InterPro" id="IPR050479">
    <property type="entry name" value="CYP11_CYP27_families"/>
</dbReference>
<comment type="cofactor">
    <cofactor evidence="1 8">
        <name>heme</name>
        <dbReference type="ChEBI" id="CHEBI:30413"/>
    </cofactor>
</comment>
<evidence type="ECO:0000256" key="2">
    <source>
        <dbReference type="ARBA" id="ARBA00010617"/>
    </source>
</evidence>
<dbReference type="AlphaFoldDB" id="A0ABD1CJN0"/>
<dbReference type="GO" id="GO:0004497">
    <property type="term" value="F:monooxygenase activity"/>
    <property type="evidence" value="ECO:0007669"/>
    <property type="project" value="UniProtKB-KW"/>
</dbReference>
<keyword evidence="11" id="KW-1185">Reference proteome</keyword>
<keyword evidence="5" id="KW-0560">Oxidoreductase</keyword>
<dbReference type="InterPro" id="IPR036396">
    <property type="entry name" value="Cyt_P450_sf"/>
</dbReference>
<proteinExistence type="inferred from homology"/>
<comment type="caution">
    <text evidence="10">The sequence shown here is derived from an EMBL/GenBank/DDBJ whole genome shotgun (WGS) entry which is preliminary data.</text>
</comment>
<evidence type="ECO:0000256" key="3">
    <source>
        <dbReference type="ARBA" id="ARBA00022617"/>
    </source>
</evidence>
<dbReference type="InterPro" id="IPR001128">
    <property type="entry name" value="Cyt_P450"/>
</dbReference>
<dbReference type="InterPro" id="IPR002401">
    <property type="entry name" value="Cyt_P450_E_grp-I"/>
</dbReference>
<feature type="compositionally biased region" description="Pro residues" evidence="9">
    <location>
        <begin position="53"/>
        <end position="63"/>
    </location>
</feature>